<organism evidence="1 2">
    <name type="scientific">Nocardia puris</name>
    <dbReference type="NCBI Taxonomy" id="208602"/>
    <lineage>
        <taxon>Bacteria</taxon>
        <taxon>Bacillati</taxon>
        <taxon>Actinomycetota</taxon>
        <taxon>Actinomycetes</taxon>
        <taxon>Mycobacteriales</taxon>
        <taxon>Nocardiaceae</taxon>
        <taxon>Nocardia</taxon>
    </lineage>
</organism>
<sequence>MTETIAPPARTAGAAADVEVRLEDDASPIVRLIGRTLRDSVRAGHAHTTLRELNAVVALRSHDTPQAATVVFGGGVIAVSSGVFVEPDVTLVVDLNARFAPAVDPDGPADVAAAILDALRPPVPDWREAAASFWSAARSLRGIPDVLIAVAADETGGIETAVLGEGETQYLIAGPPDALAGIFSGADDLVAVLASGAIGLRGTMSQLSVVAGASWKVRYDV</sequence>
<reference evidence="1 2" key="1">
    <citation type="submission" date="2018-06" db="EMBL/GenBank/DDBJ databases">
        <title>Genomic Encyclopedia of Type Strains, Phase IV (KMG-IV): sequencing the most valuable type-strain genomes for metagenomic binning, comparative biology and taxonomic classification.</title>
        <authorList>
            <person name="Goeker M."/>
        </authorList>
    </citation>
    <scope>NUCLEOTIDE SEQUENCE [LARGE SCALE GENOMIC DNA]</scope>
    <source>
        <strain evidence="1 2">DSM 44599</strain>
    </source>
</reference>
<dbReference type="OrthoDB" id="3778355at2"/>
<keyword evidence="2" id="KW-1185">Reference proteome</keyword>
<evidence type="ECO:0000313" key="1">
    <source>
        <dbReference type="EMBL" id="RBO92801.1"/>
    </source>
</evidence>
<comment type="caution">
    <text evidence="1">The sequence shown here is derived from an EMBL/GenBank/DDBJ whole genome shotgun (WGS) entry which is preliminary data.</text>
</comment>
<proteinExistence type="predicted"/>
<name>A0A366DRT1_9NOCA</name>
<dbReference type="AlphaFoldDB" id="A0A366DRT1"/>
<gene>
    <name evidence="1" type="ORF">DFR74_103447</name>
</gene>
<dbReference type="RefSeq" id="WP_067508191.1">
    <property type="nucleotide sequence ID" value="NZ_CP107943.1"/>
</dbReference>
<dbReference type="STRING" id="1210090.GCA_001613185_02553"/>
<dbReference type="EMBL" id="QNRE01000003">
    <property type="protein sequence ID" value="RBO92801.1"/>
    <property type="molecule type" value="Genomic_DNA"/>
</dbReference>
<dbReference type="Proteomes" id="UP000252586">
    <property type="component" value="Unassembled WGS sequence"/>
</dbReference>
<evidence type="ECO:0000313" key="2">
    <source>
        <dbReference type="Proteomes" id="UP000252586"/>
    </source>
</evidence>
<accession>A0A366DRT1</accession>
<protein>
    <submittedName>
        <fullName evidence="1">Uncharacterized protein</fullName>
    </submittedName>
</protein>